<dbReference type="KEGG" id="msv:Mesil_2195"/>
<dbReference type="Proteomes" id="UP000001916">
    <property type="component" value="Chromosome"/>
</dbReference>
<dbReference type="EMBL" id="CP002042">
    <property type="protein sequence ID" value="ADH63695.1"/>
    <property type="molecule type" value="Genomic_DNA"/>
</dbReference>
<dbReference type="STRING" id="526227.Mesil_1818"/>
<dbReference type="AlphaFoldDB" id="D7BFZ2"/>
<evidence type="ECO:0000313" key="4">
    <source>
        <dbReference type="Proteomes" id="UP000001916"/>
    </source>
</evidence>
<feature type="region of interest" description="Disordered" evidence="1">
    <location>
        <begin position="60"/>
        <end position="93"/>
    </location>
</feature>
<gene>
    <name evidence="2" type="ordered locus">Mesil_1818</name>
    <name evidence="3" type="ordered locus">Mesil_2195</name>
</gene>
<protein>
    <submittedName>
        <fullName evidence="2">Uncharacterized protein</fullName>
    </submittedName>
</protein>
<reference evidence="2 4" key="1">
    <citation type="journal article" date="2010" name="Stand. Genomic Sci.">
        <title>Complete genome sequence of Meiothermus silvanus type strain (VI-R2).</title>
        <authorList>
            <person name="Sikorski J."/>
            <person name="Tindall B.J."/>
            <person name="Lowry S."/>
            <person name="Lucas S."/>
            <person name="Nolan M."/>
            <person name="Copeland A."/>
            <person name="Glavina Del Rio T."/>
            <person name="Tice H."/>
            <person name="Cheng J.F."/>
            <person name="Han C."/>
            <person name="Pitluck S."/>
            <person name="Liolios K."/>
            <person name="Ivanova N."/>
            <person name="Mavromatis K."/>
            <person name="Mikhailova N."/>
            <person name="Pati A."/>
            <person name="Goodwin L."/>
            <person name="Chen A."/>
            <person name="Palaniappan K."/>
            <person name="Land M."/>
            <person name="Hauser L."/>
            <person name="Chang Y.J."/>
            <person name="Jeffries C.D."/>
            <person name="Rohde M."/>
            <person name="Goker M."/>
            <person name="Woyke T."/>
            <person name="Bristow J."/>
            <person name="Eisen J.A."/>
            <person name="Markowitz V."/>
            <person name="Hugenholtz P."/>
            <person name="Kyrpides N.C."/>
            <person name="Klenk H.P."/>
            <person name="Lapidus A."/>
        </authorList>
    </citation>
    <scope>NUCLEOTIDE SEQUENCE [LARGE SCALE GENOMIC DNA]</scope>
    <source>
        <strain evidence="4">ATCC 700542 / DSM 9946 / VI-R2</strain>
        <strain evidence="2">DSM 9946</strain>
    </source>
</reference>
<organism evidence="2 4">
    <name type="scientific">Allomeiothermus silvanus (strain ATCC 700542 / DSM 9946 / NBRC 106475 / NCIMB 13440 / VI-R2)</name>
    <name type="common">Thermus silvanus</name>
    <dbReference type="NCBI Taxonomy" id="526227"/>
    <lineage>
        <taxon>Bacteria</taxon>
        <taxon>Thermotogati</taxon>
        <taxon>Deinococcota</taxon>
        <taxon>Deinococci</taxon>
        <taxon>Thermales</taxon>
        <taxon>Thermaceae</taxon>
        <taxon>Allomeiothermus</taxon>
    </lineage>
</organism>
<dbReference type="RefSeq" id="WP_013158252.1">
    <property type="nucleotide sequence ID" value="NC_014212.1"/>
</dbReference>
<dbReference type="InterPro" id="IPR009057">
    <property type="entry name" value="Homeodomain-like_sf"/>
</dbReference>
<sequence>MTVVNHLTLEQLQHRIKQEKDPIAQLRFLAVYPAQKGLGAQEIAQLTTRTPRWVHATLQRYNPQGPQALSDRRHTNPGRRPKLRPEESAQVHKAHRPMAVFGRARNCGSGWRWRLSLNPIYRPGYRLKVPRPVHRKGDPAAQEANLCQRVEAARAEGGAVRVFAYDEHRLGLKPVLPKVWARQGERPRASGTHGSTSAALWNRRAGPA</sequence>
<dbReference type="EMBL" id="CP002042">
    <property type="protein sequence ID" value="ADH64065.1"/>
    <property type="molecule type" value="Genomic_DNA"/>
</dbReference>
<proteinExistence type="predicted"/>
<dbReference type="HOGENOM" id="CLU_1319681_0_0_0"/>
<evidence type="ECO:0000256" key="1">
    <source>
        <dbReference type="SAM" id="MobiDB-lite"/>
    </source>
</evidence>
<evidence type="ECO:0000313" key="3">
    <source>
        <dbReference type="EMBL" id="ADH64065.1"/>
    </source>
</evidence>
<reference evidence="2" key="2">
    <citation type="submission" date="2010-05" db="EMBL/GenBank/DDBJ databases">
        <title>The complete chromosome of Meiothermus silvanus DSM 9946.</title>
        <authorList>
            <consortium name="US DOE Joint Genome Institute (JGI-PGF)"/>
            <person name="Lucas S."/>
            <person name="Copeland A."/>
            <person name="Lapidus A."/>
            <person name="Glavina del Rio T."/>
            <person name="Dalin E."/>
            <person name="Tice H."/>
            <person name="Bruce D."/>
            <person name="Goodwin L."/>
            <person name="Pitluck S."/>
            <person name="Kyrpides N."/>
            <person name="Mavromatis K."/>
            <person name="Mikhailova N."/>
            <person name="Lowry S."/>
            <person name="Clum A."/>
            <person name="Brettin T."/>
            <person name="Detter J.C."/>
            <person name="Han C."/>
            <person name="Larimer F."/>
            <person name="Land M."/>
            <person name="Hauser L."/>
            <person name="Markowitz V."/>
            <person name="Cheng J.-F."/>
            <person name="Hugenholtz P."/>
            <person name="Woyke T."/>
            <person name="Wu D."/>
            <person name="Tindall B."/>
            <person name="Pomrenke H.G."/>
            <person name="Schneider S."/>
            <person name="Klenk H.-P."/>
            <person name="Eisen J.A."/>
        </authorList>
    </citation>
    <scope>NUCLEOTIDE SEQUENCE</scope>
    <source>
        <strain evidence="2">DSM 9946</strain>
    </source>
</reference>
<dbReference type="eggNOG" id="ENOG502ZEJ5">
    <property type="taxonomic scope" value="Bacteria"/>
</dbReference>
<name>D7BFZ2_ALLS1</name>
<keyword evidence="4" id="KW-1185">Reference proteome</keyword>
<evidence type="ECO:0000313" key="2">
    <source>
        <dbReference type="EMBL" id="ADH63695.1"/>
    </source>
</evidence>
<feature type="region of interest" description="Disordered" evidence="1">
    <location>
        <begin position="183"/>
        <end position="208"/>
    </location>
</feature>
<accession>D7BFZ2</accession>
<dbReference type="SUPFAM" id="SSF46689">
    <property type="entry name" value="Homeodomain-like"/>
    <property type="match status" value="1"/>
</dbReference>
<dbReference type="KEGG" id="msv:Mesil_1818"/>